<dbReference type="RefSeq" id="WP_377125578.1">
    <property type="nucleotide sequence ID" value="NZ_JBHUON010000007.1"/>
</dbReference>
<dbReference type="Pfam" id="PF17820">
    <property type="entry name" value="PDZ_6"/>
    <property type="match status" value="1"/>
</dbReference>
<evidence type="ECO:0000259" key="1">
    <source>
        <dbReference type="PROSITE" id="PS50106"/>
    </source>
</evidence>
<feature type="domain" description="PDZ" evidence="1">
    <location>
        <begin position="296"/>
        <end position="368"/>
    </location>
</feature>
<comment type="caution">
    <text evidence="2">The sequence shown here is derived from an EMBL/GenBank/DDBJ whole genome shotgun (WGS) entry which is preliminary data.</text>
</comment>
<keyword evidence="2" id="KW-0645">Protease</keyword>
<keyword evidence="2" id="KW-0378">Hydrolase</keyword>
<gene>
    <name evidence="2" type="ORF">ACFSYC_08250</name>
</gene>
<keyword evidence="3" id="KW-1185">Reference proteome</keyword>
<dbReference type="InterPro" id="IPR041489">
    <property type="entry name" value="PDZ_6"/>
</dbReference>
<dbReference type="InterPro" id="IPR021109">
    <property type="entry name" value="Peptidase_aspartic_dom_sf"/>
</dbReference>
<accession>A0ABW5XPM4</accession>
<dbReference type="Proteomes" id="UP001597601">
    <property type="component" value="Unassembled WGS sequence"/>
</dbReference>
<dbReference type="Gene3D" id="2.40.70.10">
    <property type="entry name" value="Acid Proteases"/>
    <property type="match status" value="1"/>
</dbReference>
<dbReference type="InterPro" id="IPR036034">
    <property type="entry name" value="PDZ_sf"/>
</dbReference>
<evidence type="ECO:0000313" key="2">
    <source>
        <dbReference type="EMBL" id="MFD2864678.1"/>
    </source>
</evidence>
<dbReference type="InterPro" id="IPR001478">
    <property type="entry name" value="PDZ"/>
</dbReference>
<name>A0ABW5XPM4_9SPHI</name>
<organism evidence="2 3">
    <name type="scientific">Mucilaginibacter antarcticus</name>
    <dbReference type="NCBI Taxonomy" id="1855725"/>
    <lineage>
        <taxon>Bacteria</taxon>
        <taxon>Pseudomonadati</taxon>
        <taxon>Bacteroidota</taxon>
        <taxon>Sphingobacteriia</taxon>
        <taxon>Sphingobacteriales</taxon>
        <taxon>Sphingobacteriaceae</taxon>
        <taxon>Mucilaginibacter</taxon>
    </lineage>
</organism>
<dbReference type="SUPFAM" id="SSF50156">
    <property type="entry name" value="PDZ domain-like"/>
    <property type="match status" value="1"/>
</dbReference>
<sequence length="394" mass="43764">MCNFCAPAQAQYFTIKSGNTQDVAIELVRNLIVIKLKINNKGPFNFILDTGVGFMLITDPKLLDSFIVNKNRSIKIAGLGETEPIEAFVTAPLKVDVDGLESHNVSAAILKDDALGLSGYSGKPIHGLLGYEFFCQLAVKIKFSDTTMQVAKPKDMRFFRRGVKLPIKIDGQKPYLDTKVVFADGTEKLSKLVIDLGAGHFLSMENLENKAVLQKNAITANLGMTVTGFMNGTVSRIKQLDLGKYKMKDVITSFPDFDENLRALSAKRDGNLGIAMLKKFDIIISYPDSVLYLKPGLSINKKDEHDMSGLVYYTNLKDDFKHIIIHKVEEGSAADVAGLQPNDEIVSINFKPVSPLSMQQIDNLFKSADGRSFMLGIFRDHEFLNVMLTLKRRI</sequence>
<dbReference type="GO" id="GO:0008233">
    <property type="term" value="F:peptidase activity"/>
    <property type="evidence" value="ECO:0007669"/>
    <property type="project" value="UniProtKB-KW"/>
</dbReference>
<reference evidence="3" key="1">
    <citation type="journal article" date="2019" name="Int. J. Syst. Evol. Microbiol.">
        <title>The Global Catalogue of Microorganisms (GCM) 10K type strain sequencing project: providing services to taxonomists for standard genome sequencing and annotation.</title>
        <authorList>
            <consortium name="The Broad Institute Genomics Platform"/>
            <consortium name="The Broad Institute Genome Sequencing Center for Infectious Disease"/>
            <person name="Wu L."/>
            <person name="Ma J."/>
        </authorList>
    </citation>
    <scope>NUCLEOTIDE SEQUENCE [LARGE SCALE GENOMIC DNA]</scope>
    <source>
        <strain evidence="3">KCTC 52232</strain>
    </source>
</reference>
<dbReference type="GO" id="GO:0006508">
    <property type="term" value="P:proteolysis"/>
    <property type="evidence" value="ECO:0007669"/>
    <property type="project" value="UniProtKB-KW"/>
</dbReference>
<proteinExistence type="predicted"/>
<dbReference type="Pfam" id="PF13650">
    <property type="entry name" value="Asp_protease_2"/>
    <property type="match status" value="1"/>
</dbReference>
<dbReference type="PROSITE" id="PS50106">
    <property type="entry name" value="PDZ"/>
    <property type="match status" value="1"/>
</dbReference>
<protein>
    <submittedName>
        <fullName evidence="2">Aspartyl protease family protein</fullName>
    </submittedName>
</protein>
<evidence type="ECO:0000313" key="3">
    <source>
        <dbReference type="Proteomes" id="UP001597601"/>
    </source>
</evidence>
<dbReference type="SMART" id="SM00228">
    <property type="entry name" value="PDZ"/>
    <property type="match status" value="1"/>
</dbReference>
<dbReference type="EMBL" id="JBHUON010000007">
    <property type="protein sequence ID" value="MFD2864678.1"/>
    <property type="molecule type" value="Genomic_DNA"/>
</dbReference>
<dbReference type="Gene3D" id="2.30.42.10">
    <property type="match status" value="1"/>
</dbReference>